<dbReference type="Gene3D" id="3.40.50.300">
    <property type="entry name" value="P-loop containing nucleotide triphosphate hydrolases"/>
    <property type="match status" value="1"/>
</dbReference>
<evidence type="ECO:0000256" key="1">
    <source>
        <dbReference type="SAM" id="MobiDB-lite"/>
    </source>
</evidence>
<comment type="caution">
    <text evidence="3">The sequence shown here is derived from an EMBL/GenBank/DDBJ whole genome shotgun (WGS) entry which is preliminary data.</text>
</comment>
<dbReference type="EMBL" id="BDSP01000207">
    <property type="protein sequence ID" value="GAX24326.1"/>
    <property type="molecule type" value="Genomic_DNA"/>
</dbReference>
<dbReference type="Pfam" id="PF14630">
    <property type="entry name" value="ORC5_C"/>
    <property type="match status" value="1"/>
</dbReference>
<dbReference type="PANTHER" id="PTHR12705">
    <property type="entry name" value="ORIGIN RECOGNITION COMPLEX SUBUNIT 5"/>
    <property type="match status" value="1"/>
</dbReference>
<dbReference type="InParanoid" id="A0A1Z5KDQ9"/>
<dbReference type="Proteomes" id="UP000198406">
    <property type="component" value="Unassembled WGS sequence"/>
</dbReference>
<reference evidence="3 4" key="1">
    <citation type="journal article" date="2015" name="Plant Cell">
        <title>Oil accumulation by the oleaginous diatom Fistulifera solaris as revealed by the genome and transcriptome.</title>
        <authorList>
            <person name="Tanaka T."/>
            <person name="Maeda Y."/>
            <person name="Veluchamy A."/>
            <person name="Tanaka M."/>
            <person name="Abida H."/>
            <person name="Marechal E."/>
            <person name="Bowler C."/>
            <person name="Muto M."/>
            <person name="Sunaga Y."/>
            <person name="Tanaka M."/>
            <person name="Yoshino T."/>
            <person name="Taniguchi T."/>
            <person name="Fukuda Y."/>
            <person name="Nemoto M."/>
            <person name="Matsumoto M."/>
            <person name="Wong P.S."/>
            <person name="Aburatani S."/>
            <person name="Fujibuchi W."/>
        </authorList>
    </citation>
    <scope>NUCLEOTIDE SEQUENCE [LARGE SCALE GENOMIC DNA]</scope>
    <source>
        <strain evidence="3 4">JPCC DA0580</strain>
    </source>
</reference>
<accession>A0A1Z5KDQ9</accession>
<proteinExistence type="predicted"/>
<name>A0A1Z5KDQ9_FISSO</name>
<keyword evidence="4" id="KW-1185">Reference proteome</keyword>
<dbReference type="AlphaFoldDB" id="A0A1Z5KDQ9"/>
<dbReference type="InterPro" id="IPR020796">
    <property type="entry name" value="ORC5"/>
</dbReference>
<feature type="region of interest" description="Disordered" evidence="1">
    <location>
        <begin position="62"/>
        <end position="99"/>
    </location>
</feature>
<feature type="compositionally biased region" description="Polar residues" evidence="1">
    <location>
        <begin position="72"/>
        <end position="85"/>
    </location>
</feature>
<protein>
    <submittedName>
        <fullName evidence="3">Origin recognition complex subunit 5</fullName>
    </submittedName>
</protein>
<gene>
    <name evidence="3" type="ORF">FisN_4Lh441</name>
</gene>
<dbReference type="GO" id="GO:0006270">
    <property type="term" value="P:DNA replication initiation"/>
    <property type="evidence" value="ECO:0007669"/>
    <property type="project" value="TreeGrafter"/>
</dbReference>
<dbReference type="InterPro" id="IPR027417">
    <property type="entry name" value="P-loop_NTPase"/>
</dbReference>
<evidence type="ECO:0000313" key="3">
    <source>
        <dbReference type="EMBL" id="GAX24326.1"/>
    </source>
</evidence>
<feature type="domain" description="Origin recognition complex subunit 5 C-terminal" evidence="2">
    <location>
        <begin position="590"/>
        <end position="750"/>
    </location>
</feature>
<dbReference type="GO" id="GO:0005664">
    <property type="term" value="C:nuclear origin of replication recognition complex"/>
    <property type="evidence" value="ECO:0007669"/>
    <property type="project" value="TreeGrafter"/>
</dbReference>
<evidence type="ECO:0000313" key="4">
    <source>
        <dbReference type="Proteomes" id="UP000198406"/>
    </source>
</evidence>
<dbReference type="GO" id="GO:0003688">
    <property type="term" value="F:DNA replication origin binding"/>
    <property type="evidence" value="ECO:0007669"/>
    <property type="project" value="TreeGrafter"/>
</dbReference>
<organism evidence="3 4">
    <name type="scientific">Fistulifera solaris</name>
    <name type="common">Oleaginous diatom</name>
    <dbReference type="NCBI Taxonomy" id="1519565"/>
    <lineage>
        <taxon>Eukaryota</taxon>
        <taxon>Sar</taxon>
        <taxon>Stramenopiles</taxon>
        <taxon>Ochrophyta</taxon>
        <taxon>Bacillariophyta</taxon>
        <taxon>Bacillariophyceae</taxon>
        <taxon>Bacillariophycidae</taxon>
        <taxon>Naviculales</taxon>
        <taxon>Naviculaceae</taxon>
        <taxon>Fistulifera</taxon>
    </lineage>
</organism>
<dbReference type="SUPFAM" id="SSF52540">
    <property type="entry name" value="P-loop containing nucleoside triphosphate hydrolases"/>
    <property type="match status" value="1"/>
</dbReference>
<dbReference type="OrthoDB" id="365981at2759"/>
<evidence type="ECO:0000259" key="2">
    <source>
        <dbReference type="Pfam" id="PF14630"/>
    </source>
</evidence>
<sequence>MDASLCESDDPLLYATQEESNDATATGQGLFSSHDSARASTLSFENPLDDKYELNDNEHLFYTQESEDNTRKISTPATRSSTGSLDQDAESLMSPDVDDNKLSLLQRRAKNEQRNKAFLSRIGLEYGMGISNKAMAPKRKAAAATAKEQFDVNKRGMLLPTSHNMRDVKKTSTCVKPSFETLSVQFPFRESEIRKLTAYLKAGAAQINNSFVPAPVSVTGPAGVGKTAVVRACVDYVKQRVDGVQRRAIYLDSYVNCAALDDSSIDSLCRKVYREFASSITESGELGGDARGQYISSIMSEGDELHPQDREHSFSYDFQSEERERKRLQKNKGVSLGRESTYGTGASSTSMSVWNLGCDLKILFRGARCGVLVLDNAERMLSMNSHKSPEQRVNFLSQILLLPQLLELNLSIIFISKSLLLEYSRLHLDPMETLGDYFQPAHFHFAAYKDKRKIKRIMLTRHIQSMIRGDAEQERNENNFASVLYEAFLDNMIRSVHDITVDIREYTSICRSFWLQYTEPLQERNLRKTLNSANGGSTEEQIEPEKVIAVLDKKFQPRLRTFMEKGLSANALVIPDSGGDNVRAGHIHELPVMAKYLLLAAFLCQVNSPDRDKELLSIEKNGKRRRKSIHRDYDEEIAFGSNEEESKSLQRRYFPGERMLSVFVSIVANCEDSTAKTAGFDNIGKLRAEESISFYNNISFLRDIGMIYEHGQRQREDTIRLREPKYSCPMTKEDAYSIAASIKFPLGRFMK</sequence>
<dbReference type="InterPro" id="IPR047088">
    <property type="entry name" value="ORC5_C"/>
</dbReference>
<dbReference type="PANTHER" id="PTHR12705:SF0">
    <property type="entry name" value="ORIGIN RECOGNITION COMPLEX SUBUNIT 5"/>
    <property type="match status" value="1"/>
</dbReference>